<keyword evidence="2" id="KW-0560">Oxidoreductase</keyword>
<evidence type="ECO:0000256" key="2">
    <source>
        <dbReference type="ARBA" id="ARBA00023002"/>
    </source>
</evidence>
<keyword evidence="5" id="KW-1185">Reference proteome</keyword>
<evidence type="ECO:0008006" key="6">
    <source>
        <dbReference type="Google" id="ProtNLM"/>
    </source>
</evidence>
<evidence type="ECO:0000313" key="4">
    <source>
        <dbReference type="EMBL" id="KAL0893428.1"/>
    </source>
</evidence>
<accession>A0ABR3IAX9</accession>
<dbReference type="PRINTS" id="PR01167">
    <property type="entry name" value="INSADHFAMILY"/>
</dbReference>
<evidence type="ECO:0000256" key="3">
    <source>
        <dbReference type="RuleBase" id="RU000363"/>
    </source>
</evidence>
<evidence type="ECO:0000313" key="5">
    <source>
        <dbReference type="Proteomes" id="UP001549920"/>
    </source>
</evidence>
<dbReference type="Proteomes" id="UP001549920">
    <property type="component" value="Unassembled WGS sequence"/>
</dbReference>
<dbReference type="Pfam" id="PF00106">
    <property type="entry name" value="adh_short"/>
    <property type="match status" value="1"/>
</dbReference>
<dbReference type="PRINTS" id="PR00080">
    <property type="entry name" value="SDRFAMILY"/>
</dbReference>
<dbReference type="SUPFAM" id="SSF51735">
    <property type="entry name" value="NAD(P)-binding Rossmann-fold domains"/>
    <property type="match status" value="1"/>
</dbReference>
<name>A0ABR3IAX9_LOXSC</name>
<gene>
    <name evidence="4" type="ORF">ABMA27_015013</name>
</gene>
<dbReference type="InterPro" id="IPR036291">
    <property type="entry name" value="NAD(P)-bd_dom_sf"/>
</dbReference>
<organism evidence="4 5">
    <name type="scientific">Loxostege sticticalis</name>
    <name type="common">Beet webworm moth</name>
    <dbReference type="NCBI Taxonomy" id="481309"/>
    <lineage>
        <taxon>Eukaryota</taxon>
        <taxon>Metazoa</taxon>
        <taxon>Ecdysozoa</taxon>
        <taxon>Arthropoda</taxon>
        <taxon>Hexapoda</taxon>
        <taxon>Insecta</taxon>
        <taxon>Pterygota</taxon>
        <taxon>Neoptera</taxon>
        <taxon>Endopterygota</taxon>
        <taxon>Lepidoptera</taxon>
        <taxon>Glossata</taxon>
        <taxon>Ditrysia</taxon>
        <taxon>Pyraloidea</taxon>
        <taxon>Crambidae</taxon>
        <taxon>Pyraustinae</taxon>
        <taxon>Loxostege</taxon>
    </lineage>
</organism>
<reference evidence="4 5" key="1">
    <citation type="submission" date="2024-06" db="EMBL/GenBank/DDBJ databases">
        <title>A chromosome-level genome assembly of beet webworm, Loxostege sticticalis.</title>
        <authorList>
            <person name="Zhang Y."/>
        </authorList>
    </citation>
    <scope>NUCLEOTIDE SEQUENCE [LARGE SCALE GENOMIC DNA]</scope>
    <source>
        <strain evidence="4">AQ026</strain>
        <tissue evidence="4">Whole body</tissue>
    </source>
</reference>
<sequence>MARDLKNKTVVITGGAQGIGYSIASNYLEKGAKVVILLDIDAKQGATSVNNLNSKFGNERADFIKSDVTADLEAVADKIINKYKTVDVLVNNAGILNEFNIKKTIEVNVTAVMEWSVKFFEHMRKDTGGKGGTIINLASIYGFRVDPFIPIYQGSKFAVLGFTKSFGHKLRFENYGVRIVAICPGFTETILTSDMKVGHEVLQKDFEKMLEATPWQKIEDVGKAAVDVFEKTESGTAWLIEGSKPIVEV</sequence>
<comment type="similarity">
    <text evidence="1 3">Belongs to the short-chain dehydrogenases/reductases (SDR) family.</text>
</comment>
<evidence type="ECO:0000256" key="1">
    <source>
        <dbReference type="ARBA" id="ARBA00006484"/>
    </source>
</evidence>
<dbReference type="EMBL" id="JBEUOH010000006">
    <property type="protein sequence ID" value="KAL0893428.1"/>
    <property type="molecule type" value="Genomic_DNA"/>
</dbReference>
<proteinExistence type="inferred from homology"/>
<comment type="caution">
    <text evidence="4">The sequence shown here is derived from an EMBL/GenBank/DDBJ whole genome shotgun (WGS) entry which is preliminary data.</text>
</comment>
<dbReference type="PANTHER" id="PTHR44229:SF8">
    <property type="entry name" value="ALCOHOL DEHYDROGENASE-RELATED"/>
    <property type="match status" value="1"/>
</dbReference>
<dbReference type="PANTHER" id="PTHR44229">
    <property type="entry name" value="15-HYDROXYPROSTAGLANDIN DEHYDROGENASE [NAD(+)]"/>
    <property type="match status" value="1"/>
</dbReference>
<protein>
    <recommendedName>
        <fullName evidence="6">Alcohol dehydrogenase</fullName>
    </recommendedName>
</protein>
<dbReference type="InterPro" id="IPR002347">
    <property type="entry name" value="SDR_fam"/>
</dbReference>
<dbReference type="Gene3D" id="3.40.50.720">
    <property type="entry name" value="NAD(P)-binding Rossmann-like Domain"/>
    <property type="match status" value="1"/>
</dbReference>